<dbReference type="AlphaFoldDB" id="A0A9Q3D0K5"/>
<feature type="compositionally biased region" description="Acidic residues" evidence="1">
    <location>
        <begin position="47"/>
        <end position="59"/>
    </location>
</feature>
<reference evidence="2" key="1">
    <citation type="submission" date="2021-03" db="EMBL/GenBank/DDBJ databases">
        <title>Draft genome sequence of rust myrtle Austropuccinia psidii MF-1, a brazilian biotype.</title>
        <authorList>
            <person name="Quecine M.C."/>
            <person name="Pachon D.M.R."/>
            <person name="Bonatelli M.L."/>
            <person name="Correr F.H."/>
            <person name="Franceschini L.M."/>
            <person name="Leite T.F."/>
            <person name="Margarido G.R.A."/>
            <person name="Almeida C.A."/>
            <person name="Ferrarezi J.A."/>
            <person name="Labate C.A."/>
        </authorList>
    </citation>
    <scope>NUCLEOTIDE SEQUENCE</scope>
    <source>
        <strain evidence="2">MF-1</strain>
    </source>
</reference>
<dbReference type="EMBL" id="AVOT02011993">
    <property type="protein sequence ID" value="MBW0493275.1"/>
    <property type="molecule type" value="Genomic_DNA"/>
</dbReference>
<organism evidence="2 3">
    <name type="scientific">Austropuccinia psidii MF-1</name>
    <dbReference type="NCBI Taxonomy" id="1389203"/>
    <lineage>
        <taxon>Eukaryota</taxon>
        <taxon>Fungi</taxon>
        <taxon>Dikarya</taxon>
        <taxon>Basidiomycota</taxon>
        <taxon>Pucciniomycotina</taxon>
        <taxon>Pucciniomycetes</taxon>
        <taxon>Pucciniales</taxon>
        <taxon>Sphaerophragmiaceae</taxon>
        <taxon>Austropuccinia</taxon>
    </lineage>
</organism>
<name>A0A9Q3D0K5_9BASI</name>
<proteinExistence type="predicted"/>
<comment type="caution">
    <text evidence="2">The sequence shown here is derived from an EMBL/GenBank/DDBJ whole genome shotgun (WGS) entry which is preliminary data.</text>
</comment>
<evidence type="ECO:0000256" key="1">
    <source>
        <dbReference type="SAM" id="MobiDB-lite"/>
    </source>
</evidence>
<evidence type="ECO:0000313" key="3">
    <source>
        <dbReference type="Proteomes" id="UP000765509"/>
    </source>
</evidence>
<feature type="region of interest" description="Disordered" evidence="1">
    <location>
        <begin position="46"/>
        <end position="81"/>
    </location>
</feature>
<evidence type="ECO:0000313" key="2">
    <source>
        <dbReference type="EMBL" id="MBW0493275.1"/>
    </source>
</evidence>
<gene>
    <name evidence="2" type="ORF">O181_032990</name>
</gene>
<accession>A0A9Q3D0K5</accession>
<dbReference type="Proteomes" id="UP000765509">
    <property type="component" value="Unassembled WGS sequence"/>
</dbReference>
<sequence length="81" mass="9045">MESKMIPNNSGEDKKPVLKYHKCGSTSHLANACIKNTEINEVQVIEDAQDAEEKEESEQDSAVSEDTPVEDFSIENITDFL</sequence>
<keyword evidence="3" id="KW-1185">Reference proteome</keyword>
<protein>
    <submittedName>
        <fullName evidence="2">Uncharacterized protein</fullName>
    </submittedName>
</protein>